<sequence>MKTVALVPALALLLSACERPPAASAAAPATPPVASRVYARQDWPLPSAAIAAQPDLVATPDGHVLLAWIEPQAGGHALRFARTDARGAWQPSQTIAIGTTWFVNWADTPHIAATADGALWAHWLQKSAAATYAYDVALVRSSDGGSSWSPPLLVNDDGTATEHGFVSLWPASRDTLGIAWLDGRNTQDEGSAGGASHARHADQDGHAGAMSLRTATFDAGLERGGERELDAMTCDCCQTDAALTARGPLLVYRGRTPDEIRDIVAQRLDGAAAPGRIVHADRWKMPACPVNGPAVAARGEEAVVAWYTAANDVPTLKIARSADAGATFAAPLVLDQGAQVQGRVDVALSADAAWLLWMREDANGQSVQLARYAPDLSRELQRVEVAKLQGRGRATGFPQLALSGDGAYVVWTDVVDGKPGLRGARYAASP</sequence>
<dbReference type="Gene3D" id="2.120.10.10">
    <property type="match status" value="1"/>
</dbReference>
<evidence type="ECO:0000256" key="1">
    <source>
        <dbReference type="SAM" id="SignalP"/>
    </source>
</evidence>
<protein>
    <recommendedName>
        <fullName evidence="4">Exo-alpha-sialidase</fullName>
    </recommendedName>
</protein>
<evidence type="ECO:0008006" key="4">
    <source>
        <dbReference type="Google" id="ProtNLM"/>
    </source>
</evidence>
<keyword evidence="3" id="KW-1185">Reference proteome</keyword>
<dbReference type="Proteomes" id="UP001597090">
    <property type="component" value="Unassembled WGS sequence"/>
</dbReference>
<feature type="chain" id="PRO_5046281965" description="Exo-alpha-sialidase" evidence="1">
    <location>
        <begin position="26"/>
        <end position="430"/>
    </location>
</feature>
<evidence type="ECO:0000313" key="3">
    <source>
        <dbReference type="Proteomes" id="UP001597090"/>
    </source>
</evidence>
<name>A0ABW2YML1_9GAMM</name>
<feature type="signal peptide" evidence="1">
    <location>
        <begin position="1"/>
        <end position="25"/>
    </location>
</feature>
<reference evidence="3" key="1">
    <citation type="journal article" date="2019" name="Int. J. Syst. Evol. Microbiol.">
        <title>The Global Catalogue of Microorganisms (GCM) 10K type strain sequencing project: providing services to taxonomists for standard genome sequencing and annotation.</title>
        <authorList>
            <consortium name="The Broad Institute Genomics Platform"/>
            <consortium name="The Broad Institute Genome Sequencing Center for Infectious Disease"/>
            <person name="Wu L."/>
            <person name="Ma J."/>
        </authorList>
    </citation>
    <scope>NUCLEOTIDE SEQUENCE [LARGE SCALE GENOMIC DNA]</scope>
    <source>
        <strain evidence="3">CCUG 55491</strain>
    </source>
</reference>
<accession>A0ABW2YML1</accession>
<gene>
    <name evidence="2" type="ORF">ACFQZQ_10035</name>
</gene>
<keyword evidence="1" id="KW-0732">Signal</keyword>
<proteinExistence type="predicted"/>
<dbReference type="EMBL" id="JBHTIH010000004">
    <property type="protein sequence ID" value="MFD0739617.1"/>
    <property type="molecule type" value="Genomic_DNA"/>
</dbReference>
<evidence type="ECO:0000313" key="2">
    <source>
        <dbReference type="EMBL" id="MFD0739617.1"/>
    </source>
</evidence>
<dbReference type="CDD" id="cd15482">
    <property type="entry name" value="Sialidase_non-viral"/>
    <property type="match status" value="1"/>
</dbReference>
<comment type="caution">
    <text evidence="2">The sequence shown here is derived from an EMBL/GenBank/DDBJ whole genome shotgun (WGS) entry which is preliminary data.</text>
</comment>
<organism evidence="2 3">
    <name type="scientific">Lysobacter koreensis</name>
    <dbReference type="NCBI Taxonomy" id="266122"/>
    <lineage>
        <taxon>Bacteria</taxon>
        <taxon>Pseudomonadati</taxon>
        <taxon>Pseudomonadota</taxon>
        <taxon>Gammaproteobacteria</taxon>
        <taxon>Lysobacterales</taxon>
        <taxon>Lysobacteraceae</taxon>
        <taxon>Lysobacter</taxon>
    </lineage>
</organism>
<dbReference type="SUPFAM" id="SSF50939">
    <property type="entry name" value="Sialidases"/>
    <property type="match status" value="1"/>
</dbReference>
<dbReference type="RefSeq" id="WP_386812648.1">
    <property type="nucleotide sequence ID" value="NZ_JBHTIH010000004.1"/>
</dbReference>
<dbReference type="InterPro" id="IPR036278">
    <property type="entry name" value="Sialidase_sf"/>
</dbReference>
<dbReference type="PROSITE" id="PS51257">
    <property type="entry name" value="PROKAR_LIPOPROTEIN"/>
    <property type="match status" value="1"/>
</dbReference>